<dbReference type="PATRIC" id="fig|1121318.3.peg.3511"/>
<comment type="caution">
    <text evidence="1">The sequence shown here is derived from an EMBL/GenBank/DDBJ whole genome shotgun (WGS) entry which is preliminary data.</text>
</comment>
<sequence length="65" mass="7567">MYQNFTPYSNPYFISNTRSMMPPMGELELVRAYVVRQPYTGLFPLSEALHKGTIFPNLYMPYPGK</sequence>
<dbReference type="STRING" id="36844.SAMN04488501_12810"/>
<dbReference type="RefSeq" id="WP_052222945.1">
    <property type="nucleotide sequence ID" value="NZ_LHUR01000046.1"/>
</dbReference>
<gene>
    <name evidence="1" type="ORF">CLHOM_35120</name>
</gene>
<reference evidence="2" key="1">
    <citation type="submission" date="2015-08" db="EMBL/GenBank/DDBJ databases">
        <title>Genome sequence of the strict anaerobe Clostridium homopropionicum LuHBu1 (DSM 5847T).</title>
        <authorList>
            <person name="Poehlein A."/>
            <person name="Beck M."/>
            <person name="Schiel-Bengelsdorf B."/>
            <person name="Bengelsdorf F.R."/>
            <person name="Daniel R."/>
            <person name="Duerre P."/>
        </authorList>
    </citation>
    <scope>NUCLEOTIDE SEQUENCE [LARGE SCALE GENOMIC DNA]</scope>
    <source>
        <strain evidence="2">DSM 5847</strain>
    </source>
</reference>
<organism evidence="1 2">
    <name type="scientific">Clostridium homopropionicum DSM 5847</name>
    <dbReference type="NCBI Taxonomy" id="1121318"/>
    <lineage>
        <taxon>Bacteria</taxon>
        <taxon>Bacillati</taxon>
        <taxon>Bacillota</taxon>
        <taxon>Clostridia</taxon>
        <taxon>Eubacteriales</taxon>
        <taxon>Clostridiaceae</taxon>
        <taxon>Clostridium</taxon>
    </lineage>
</organism>
<evidence type="ECO:0000313" key="2">
    <source>
        <dbReference type="Proteomes" id="UP000037043"/>
    </source>
</evidence>
<proteinExistence type="predicted"/>
<dbReference type="Pfam" id="PF11007">
    <property type="entry name" value="CotJA"/>
    <property type="match status" value="1"/>
</dbReference>
<dbReference type="Proteomes" id="UP000037043">
    <property type="component" value="Unassembled WGS sequence"/>
</dbReference>
<protein>
    <submittedName>
        <fullName evidence="1">Spore coat associated protein JA (CotJA)</fullName>
    </submittedName>
</protein>
<dbReference type="AlphaFoldDB" id="A0A0L6Z5A1"/>
<name>A0A0L6Z5A1_9CLOT</name>
<dbReference type="EMBL" id="LHUR01000046">
    <property type="protein sequence ID" value="KOA18137.1"/>
    <property type="molecule type" value="Genomic_DNA"/>
</dbReference>
<accession>A0A0L6Z5A1</accession>
<keyword evidence="2" id="KW-1185">Reference proteome</keyword>
<evidence type="ECO:0000313" key="1">
    <source>
        <dbReference type="EMBL" id="KOA18137.1"/>
    </source>
</evidence>
<dbReference type="InterPro" id="IPR020256">
    <property type="entry name" value="Spore_coat_CotJA"/>
</dbReference>